<evidence type="ECO:0000313" key="2">
    <source>
        <dbReference type="Proteomes" id="UP000092583"/>
    </source>
</evidence>
<reference evidence="2" key="2">
    <citation type="submission" date="2013-12" db="EMBL/GenBank/DDBJ databases">
        <title>Evolution of pathogenesis and genome organization in the Tremellales.</title>
        <authorList>
            <person name="Cuomo C."/>
            <person name="Litvintseva A."/>
            <person name="Heitman J."/>
            <person name="Chen Y."/>
            <person name="Sun S."/>
            <person name="Springer D."/>
            <person name="Dromer F."/>
            <person name="Young S."/>
            <person name="Zeng Q."/>
            <person name="Chapman S."/>
            <person name="Gujja S."/>
            <person name="Saif S."/>
            <person name="Birren B."/>
        </authorList>
    </citation>
    <scope>NUCLEOTIDE SEQUENCE [LARGE SCALE GENOMIC DNA]</scope>
    <source>
        <strain evidence="2">CBS 10435</strain>
    </source>
</reference>
<evidence type="ECO:0000313" key="1">
    <source>
        <dbReference type="EMBL" id="OCF62270.1"/>
    </source>
</evidence>
<name>A0A1B9J3C5_9TREE</name>
<gene>
    <name evidence="1" type="ORF">L486_01938</name>
</gene>
<keyword evidence="2" id="KW-1185">Reference proteome</keyword>
<proteinExistence type="predicted"/>
<dbReference type="Proteomes" id="UP000092583">
    <property type="component" value="Unassembled WGS sequence"/>
</dbReference>
<organism evidence="1 2">
    <name type="scientific">Kwoniella mangroviensis CBS 10435</name>
    <dbReference type="NCBI Taxonomy" id="1331196"/>
    <lineage>
        <taxon>Eukaryota</taxon>
        <taxon>Fungi</taxon>
        <taxon>Dikarya</taxon>
        <taxon>Basidiomycota</taxon>
        <taxon>Agaricomycotina</taxon>
        <taxon>Tremellomycetes</taxon>
        <taxon>Tremellales</taxon>
        <taxon>Cryptococcaceae</taxon>
        <taxon>Kwoniella</taxon>
    </lineage>
</organism>
<protein>
    <submittedName>
        <fullName evidence="1">Uncharacterized protein</fullName>
    </submittedName>
</protein>
<accession>A0A1B9J3C5</accession>
<dbReference type="EMBL" id="KI669459">
    <property type="protein sequence ID" value="OCF62270.1"/>
    <property type="molecule type" value="Genomic_DNA"/>
</dbReference>
<dbReference type="AlphaFoldDB" id="A0A1B9J3C5"/>
<reference evidence="1 2" key="1">
    <citation type="submission" date="2013-07" db="EMBL/GenBank/DDBJ databases">
        <title>The Genome Sequence of Kwoniella mangroviensis CBS10435.</title>
        <authorList>
            <consortium name="The Broad Institute Genome Sequencing Platform"/>
            <person name="Cuomo C."/>
            <person name="Litvintseva A."/>
            <person name="Chen Y."/>
            <person name="Heitman J."/>
            <person name="Sun S."/>
            <person name="Springer D."/>
            <person name="Dromer F."/>
            <person name="Young S.K."/>
            <person name="Zeng Q."/>
            <person name="Gargeya S."/>
            <person name="Fitzgerald M."/>
            <person name="Abouelleil A."/>
            <person name="Alvarado L."/>
            <person name="Berlin A.M."/>
            <person name="Chapman S.B."/>
            <person name="Dewar J."/>
            <person name="Goldberg J."/>
            <person name="Griggs A."/>
            <person name="Gujja S."/>
            <person name="Hansen M."/>
            <person name="Howarth C."/>
            <person name="Imamovic A."/>
            <person name="Larimer J."/>
            <person name="McCowan C."/>
            <person name="Murphy C."/>
            <person name="Pearson M."/>
            <person name="Priest M."/>
            <person name="Roberts A."/>
            <person name="Saif S."/>
            <person name="Shea T."/>
            <person name="Sykes S."/>
            <person name="Wortman J."/>
            <person name="Nusbaum C."/>
            <person name="Birren B."/>
        </authorList>
    </citation>
    <scope>NUCLEOTIDE SEQUENCE [LARGE SCALE GENOMIC DNA]</scope>
    <source>
        <strain evidence="1 2">CBS 10435</strain>
    </source>
</reference>
<sequence length="121" mass="13436">MSSTHTEDSSSIDPDKWYNDTSLVIRSKGLYEGIDYTLSRDARFSIREGQTTNDGKITLPKGTRFSINIRENSQGESRIYCDVGGYWVATTAPGGPSSIPGYNVREEARLSPYNLKYLGDA</sequence>